<dbReference type="PANTHER" id="PTHR30518">
    <property type="entry name" value="ENDOLYTIC MUREIN TRANSGLYCOSYLASE"/>
    <property type="match status" value="1"/>
</dbReference>
<evidence type="ECO:0000256" key="6">
    <source>
        <dbReference type="ARBA" id="ARBA00023316"/>
    </source>
</evidence>
<keyword evidence="2 7" id="KW-0812">Transmembrane</keyword>
<keyword evidence="3 7" id="KW-1133">Transmembrane helix</keyword>
<dbReference type="EMBL" id="VLKG01000002">
    <property type="protein sequence ID" value="TWH76515.1"/>
    <property type="molecule type" value="Genomic_DNA"/>
</dbReference>
<evidence type="ECO:0000256" key="5">
    <source>
        <dbReference type="ARBA" id="ARBA00023239"/>
    </source>
</evidence>
<comment type="function">
    <text evidence="7">Functions as a peptidoglycan terminase that cleaves nascent peptidoglycan strands endolytically to terminate their elongation.</text>
</comment>
<dbReference type="NCBIfam" id="TIGR00247">
    <property type="entry name" value="endolytic transglycosylase MltG"/>
    <property type="match status" value="1"/>
</dbReference>
<evidence type="ECO:0000256" key="3">
    <source>
        <dbReference type="ARBA" id="ARBA00022989"/>
    </source>
</evidence>
<dbReference type="GO" id="GO:0071555">
    <property type="term" value="P:cell wall organization"/>
    <property type="evidence" value="ECO:0007669"/>
    <property type="project" value="UniProtKB-KW"/>
</dbReference>
<feature type="site" description="Important for catalytic activity" evidence="7">
    <location>
        <position position="218"/>
    </location>
</feature>
<keyword evidence="4 7" id="KW-0472">Membrane</keyword>
<evidence type="ECO:0000256" key="7">
    <source>
        <dbReference type="HAMAP-Rule" id="MF_02065"/>
    </source>
</evidence>
<dbReference type="GO" id="GO:0009252">
    <property type="term" value="P:peptidoglycan biosynthetic process"/>
    <property type="evidence" value="ECO:0007669"/>
    <property type="project" value="UniProtKB-UniRule"/>
</dbReference>
<keyword evidence="6 7" id="KW-0961">Cell wall biogenesis/degradation</keyword>
<dbReference type="OrthoDB" id="9814591at2"/>
<evidence type="ECO:0000256" key="8">
    <source>
        <dbReference type="SAM" id="MobiDB-lite"/>
    </source>
</evidence>
<evidence type="ECO:0000256" key="1">
    <source>
        <dbReference type="ARBA" id="ARBA00022475"/>
    </source>
</evidence>
<dbReference type="AlphaFoldDB" id="A0A562J142"/>
<dbReference type="Gene3D" id="3.30.160.60">
    <property type="entry name" value="Classic Zinc Finger"/>
    <property type="match status" value="1"/>
</dbReference>
<evidence type="ECO:0000256" key="4">
    <source>
        <dbReference type="ARBA" id="ARBA00023136"/>
    </source>
</evidence>
<gene>
    <name evidence="7" type="primary">mltG</name>
    <name evidence="9" type="ORF">LX59_00553</name>
</gene>
<comment type="catalytic activity">
    <reaction evidence="7">
        <text>a peptidoglycan chain = a peptidoglycan chain with N-acetyl-1,6-anhydromuramyl-[peptide] at the reducing end + a peptidoglycan chain with N-acetylglucosamine at the non-reducing end.</text>
        <dbReference type="EC" id="4.2.2.29"/>
    </reaction>
</comment>
<evidence type="ECO:0000256" key="2">
    <source>
        <dbReference type="ARBA" id="ARBA00022692"/>
    </source>
</evidence>
<dbReference type="PANTHER" id="PTHR30518:SF2">
    <property type="entry name" value="ENDOLYTIC MUREIN TRANSGLYCOSYLASE"/>
    <property type="match status" value="1"/>
</dbReference>
<organism evidence="9 10">
    <name type="scientific">Azomonas agilis</name>
    <dbReference type="NCBI Taxonomy" id="116849"/>
    <lineage>
        <taxon>Bacteria</taxon>
        <taxon>Pseudomonadati</taxon>
        <taxon>Pseudomonadota</taxon>
        <taxon>Gammaproteobacteria</taxon>
        <taxon>Pseudomonadales</taxon>
        <taxon>Pseudomonadaceae</taxon>
        <taxon>Azomonas</taxon>
    </lineage>
</organism>
<proteinExistence type="inferred from homology"/>
<dbReference type="Proteomes" id="UP000319627">
    <property type="component" value="Unassembled WGS sequence"/>
</dbReference>
<keyword evidence="7" id="KW-0997">Cell inner membrane</keyword>
<dbReference type="Gene3D" id="3.30.1490.480">
    <property type="entry name" value="Endolytic murein transglycosylase"/>
    <property type="match status" value="1"/>
</dbReference>
<dbReference type="GO" id="GO:0005886">
    <property type="term" value="C:plasma membrane"/>
    <property type="evidence" value="ECO:0007669"/>
    <property type="project" value="UniProtKB-UniRule"/>
</dbReference>
<dbReference type="InterPro" id="IPR003770">
    <property type="entry name" value="MLTG-like"/>
</dbReference>
<feature type="region of interest" description="Disordered" evidence="8">
    <location>
        <begin position="333"/>
        <end position="353"/>
    </location>
</feature>
<protein>
    <recommendedName>
        <fullName evidence="7">Endolytic murein transglycosylase</fullName>
        <ecNumber evidence="7">4.2.2.29</ecNumber>
    </recommendedName>
    <alternativeName>
        <fullName evidence="7">Peptidoglycan lytic transglycosylase</fullName>
    </alternativeName>
    <alternativeName>
        <fullName evidence="7">Peptidoglycan polymerization terminase</fullName>
    </alternativeName>
</protein>
<dbReference type="RefSeq" id="WP_144570314.1">
    <property type="nucleotide sequence ID" value="NZ_VLKG01000002.1"/>
</dbReference>
<evidence type="ECO:0000313" key="10">
    <source>
        <dbReference type="Proteomes" id="UP000319627"/>
    </source>
</evidence>
<dbReference type="EC" id="4.2.2.29" evidence="7"/>
<comment type="similarity">
    <text evidence="7">Belongs to the transglycosylase MltG family.</text>
</comment>
<keyword evidence="1 7" id="KW-1003">Cell membrane</keyword>
<keyword evidence="5 7" id="KW-0456">Lyase</keyword>
<dbReference type="GO" id="GO:0008932">
    <property type="term" value="F:lytic endotransglycosylase activity"/>
    <property type="evidence" value="ECO:0007669"/>
    <property type="project" value="UniProtKB-UniRule"/>
</dbReference>
<name>A0A562J142_9GAMM</name>
<sequence length="353" mass="39970">MLRKIGYGLLALCLLTALMLGVALWLQQQALEQELHLSEAQLLDVAPGSTPGQQFLELERNGLIEGAFWLRLYWRLHHAETSLYAGEYALTPGMRMQDLLERWLDREVVQYHLTLVEGWSFRQLRANLEASPKLAQSLEGLTDEQVMAQLGYPDLHPEGRFFPDTYQYTKGVTDLDILKRAFARLERILQEEWAKRAKNLPYDTPYQALIMASIIEKETGVPEERDQIAGVFVRRLEKGMLLQTDPTVIYGLGEHYTGQLNRTHLRTPTPYNTYTQAGLPPTPIAMPGRAAIQAALHPAAGTSLYFVAKGDGSHVFSDTLEQHNLAVRQYQLNRRADYRSSPAPRPAESEPSE</sequence>
<dbReference type="CDD" id="cd08010">
    <property type="entry name" value="MltG_like"/>
    <property type="match status" value="1"/>
</dbReference>
<accession>A0A562J142</accession>
<keyword evidence="10" id="KW-1185">Reference proteome</keyword>
<comment type="caution">
    <text evidence="9">The sequence shown here is derived from an EMBL/GenBank/DDBJ whole genome shotgun (WGS) entry which is preliminary data.</text>
</comment>
<reference evidence="9 10" key="1">
    <citation type="submission" date="2019-07" db="EMBL/GenBank/DDBJ databases">
        <title>Genomic Encyclopedia of Type Strains, Phase I: the one thousand microbial genomes (KMG-I) project.</title>
        <authorList>
            <person name="Kyrpides N."/>
        </authorList>
    </citation>
    <scope>NUCLEOTIDE SEQUENCE [LARGE SCALE GENOMIC DNA]</scope>
    <source>
        <strain evidence="9 10">DSM 375</strain>
    </source>
</reference>
<evidence type="ECO:0000313" key="9">
    <source>
        <dbReference type="EMBL" id="TWH76515.1"/>
    </source>
</evidence>
<dbReference type="HAMAP" id="MF_02065">
    <property type="entry name" value="MltG"/>
    <property type="match status" value="1"/>
</dbReference>
<dbReference type="Pfam" id="PF02618">
    <property type="entry name" value="YceG"/>
    <property type="match status" value="1"/>
</dbReference>